<feature type="transmembrane region" description="Helical" evidence="6">
    <location>
        <begin position="239"/>
        <end position="261"/>
    </location>
</feature>
<keyword evidence="8" id="KW-1185">Reference proteome</keyword>
<dbReference type="GO" id="GO:0022857">
    <property type="term" value="F:transmembrane transporter activity"/>
    <property type="evidence" value="ECO:0007669"/>
    <property type="project" value="InterPro"/>
</dbReference>
<feature type="transmembrane region" description="Helical" evidence="6">
    <location>
        <begin position="335"/>
        <end position="355"/>
    </location>
</feature>
<evidence type="ECO:0000256" key="3">
    <source>
        <dbReference type="ARBA" id="ARBA00022692"/>
    </source>
</evidence>
<evidence type="ECO:0000313" key="8">
    <source>
        <dbReference type="Proteomes" id="UP001152320"/>
    </source>
</evidence>
<dbReference type="PANTHER" id="PTHR11119">
    <property type="entry name" value="XANTHINE-URACIL / VITAMIN C PERMEASE FAMILY MEMBER"/>
    <property type="match status" value="1"/>
</dbReference>
<dbReference type="Pfam" id="PF00860">
    <property type="entry name" value="Xan_ur_permease"/>
    <property type="match status" value="1"/>
</dbReference>
<feature type="transmembrane region" description="Helical" evidence="6">
    <location>
        <begin position="158"/>
        <end position="176"/>
    </location>
</feature>
<dbReference type="GO" id="GO:0016020">
    <property type="term" value="C:membrane"/>
    <property type="evidence" value="ECO:0007669"/>
    <property type="project" value="UniProtKB-SubCell"/>
</dbReference>
<accession>A0A9Q1C416</accession>
<reference evidence="7" key="1">
    <citation type="submission" date="2021-10" db="EMBL/GenBank/DDBJ databases">
        <title>Tropical sea cucumber genome reveals ecological adaptation and Cuvierian tubules defense mechanism.</title>
        <authorList>
            <person name="Chen T."/>
        </authorList>
    </citation>
    <scope>NUCLEOTIDE SEQUENCE</scope>
    <source>
        <strain evidence="7">Nanhai2018</strain>
        <tissue evidence="7">Muscle</tissue>
    </source>
</reference>
<protein>
    <submittedName>
        <fullName evidence="7">Solute carrier family 23 member 1</fullName>
    </submittedName>
</protein>
<dbReference type="AlphaFoldDB" id="A0A9Q1C416"/>
<evidence type="ECO:0000256" key="1">
    <source>
        <dbReference type="ARBA" id="ARBA00004141"/>
    </source>
</evidence>
<organism evidence="7 8">
    <name type="scientific">Holothuria leucospilota</name>
    <name type="common">Black long sea cucumber</name>
    <name type="synonym">Mertensiothuria leucospilota</name>
    <dbReference type="NCBI Taxonomy" id="206669"/>
    <lineage>
        <taxon>Eukaryota</taxon>
        <taxon>Metazoa</taxon>
        <taxon>Echinodermata</taxon>
        <taxon>Eleutherozoa</taxon>
        <taxon>Echinozoa</taxon>
        <taxon>Holothuroidea</taxon>
        <taxon>Aspidochirotacea</taxon>
        <taxon>Aspidochirotida</taxon>
        <taxon>Holothuriidae</taxon>
        <taxon>Holothuria</taxon>
    </lineage>
</organism>
<sequence length="444" mass="48027">MMASFVEVLIGTTGLLSVLLRFVGPLSIAPVLILLGISLTQIAWPSCHVHWGAAFFTAAVVILFSQILKDFKIPVISFSREKGLHTVRSRLLLKYSMFFGIMLGWFFCWILTESGALSSVPSDRTYKARTDIKNEVFNNTPWISLPYPGEVVWPKPSLAAFFGMLAAVIASIVESIGDYNACATMCCVPSPPQHAVNRGIAIEGLGGILSSLWCTGTGTASISSNIVIIGITRVASRRVVQMAGLMMILVGLFQIICSFLATIPDPVLGGTLMVKSGMIISVGISLLKKVDLQSSRNLFVLGLSLFFGIVMPEYLQENPGVINTGSTTFDKCATILLETGIFVGFTVAVVFDNLIPGTAEERGMIQQNISPRCDVPSRDRKETEVASSCYDLPFGMGYIRRSTIARYIPISPTFLGFAYRSGKGSAVQVDLSGEATSEENARTK</sequence>
<evidence type="ECO:0000256" key="5">
    <source>
        <dbReference type="ARBA" id="ARBA00023136"/>
    </source>
</evidence>
<keyword evidence="4 6" id="KW-1133">Transmembrane helix</keyword>
<evidence type="ECO:0000313" key="7">
    <source>
        <dbReference type="EMBL" id="KAJ8037987.1"/>
    </source>
</evidence>
<gene>
    <name evidence="7" type="ORF">HOLleu_18943</name>
</gene>
<proteinExistence type="inferred from homology"/>
<keyword evidence="3 6" id="KW-0812">Transmembrane</keyword>
<evidence type="ECO:0000256" key="2">
    <source>
        <dbReference type="ARBA" id="ARBA00008821"/>
    </source>
</evidence>
<feature type="transmembrane region" description="Helical" evidence="6">
    <location>
        <begin position="12"/>
        <end position="37"/>
    </location>
</feature>
<keyword evidence="5 6" id="KW-0472">Membrane</keyword>
<feature type="transmembrane region" description="Helical" evidence="6">
    <location>
        <begin position="49"/>
        <end position="71"/>
    </location>
</feature>
<evidence type="ECO:0000256" key="6">
    <source>
        <dbReference type="SAM" id="Phobius"/>
    </source>
</evidence>
<feature type="transmembrane region" description="Helical" evidence="6">
    <location>
        <begin position="92"/>
        <end position="112"/>
    </location>
</feature>
<feature type="transmembrane region" description="Helical" evidence="6">
    <location>
        <begin position="267"/>
        <end position="286"/>
    </location>
</feature>
<dbReference type="EMBL" id="JAIZAY010000008">
    <property type="protein sequence ID" value="KAJ8037987.1"/>
    <property type="molecule type" value="Genomic_DNA"/>
</dbReference>
<dbReference type="Proteomes" id="UP001152320">
    <property type="component" value="Chromosome 8"/>
</dbReference>
<name>A0A9Q1C416_HOLLE</name>
<comment type="subcellular location">
    <subcellularLocation>
        <location evidence="1">Membrane</location>
        <topology evidence="1">Multi-pass membrane protein</topology>
    </subcellularLocation>
</comment>
<feature type="transmembrane region" description="Helical" evidence="6">
    <location>
        <begin position="298"/>
        <end position="315"/>
    </location>
</feature>
<comment type="caution">
    <text evidence="7">The sequence shown here is derived from an EMBL/GenBank/DDBJ whole genome shotgun (WGS) entry which is preliminary data.</text>
</comment>
<dbReference type="InterPro" id="IPR006043">
    <property type="entry name" value="NCS2"/>
</dbReference>
<dbReference type="OrthoDB" id="1641903at2759"/>
<evidence type="ECO:0000256" key="4">
    <source>
        <dbReference type="ARBA" id="ARBA00022989"/>
    </source>
</evidence>
<comment type="similarity">
    <text evidence="2">Belongs to the nucleobase:cation symporter-2 (NCS2) (TC 2.A.40) family.</text>
</comment>